<dbReference type="RefSeq" id="WP_115301757.1">
    <property type="nucleotide sequence ID" value="NZ_CAAAHO010000006.1"/>
</dbReference>
<organism evidence="1 2">
    <name type="scientific">Legionella beliardensis</name>
    <dbReference type="NCBI Taxonomy" id="91822"/>
    <lineage>
        <taxon>Bacteria</taxon>
        <taxon>Pseudomonadati</taxon>
        <taxon>Pseudomonadota</taxon>
        <taxon>Gammaproteobacteria</taxon>
        <taxon>Legionellales</taxon>
        <taxon>Legionellaceae</taxon>
        <taxon>Legionella</taxon>
    </lineage>
</organism>
<dbReference type="Gene3D" id="2.120.10.80">
    <property type="entry name" value="Kelch-type beta propeller"/>
    <property type="match status" value="1"/>
</dbReference>
<dbReference type="AlphaFoldDB" id="A0A378I002"/>
<keyword evidence="2" id="KW-1185">Reference proteome</keyword>
<dbReference type="Pfam" id="PF24681">
    <property type="entry name" value="Kelch_KLHDC2_KLHL20_DRC7"/>
    <property type="match status" value="1"/>
</dbReference>
<name>A0A378I002_9GAMM</name>
<dbReference type="Proteomes" id="UP000254968">
    <property type="component" value="Unassembled WGS sequence"/>
</dbReference>
<gene>
    <name evidence="1" type="ORF">NCTC13315_00497</name>
</gene>
<sequence length="375" mass="42322">MALLKRSPLKSMSYYNKMILHFIVASLILASFNTHAITVTKLATSGQHPTARDAAAITTLGEDIYLFGGVKDDFASKVNHFYNDLYRFNVKTNTWEKLSPAGDTPSPRGYATAVADEKSGTLYVFGGAYYCKNFANMTMYNDLFAYSVKKNNWTRLHPLNSPPPRAQPMMWLMNDKLYIYGGANAKWEILPNMWEYSLTANQWHQVVFQQPQTNIPEPIQEPVGGLVAGNQKLLTYDDKGTWEFDVETKQWENIIPSQTNNRSLPQVAYANAAMIGNYLYLQGGDLQSSGSTKCGSPYPQNPTNSLWRFDISKRAWSQITKVKGGPLPRIKWSSSVAVKNNMYIFLGYDFQCNDKGNGPGQLWNMSDYVLNFAHD</sequence>
<dbReference type="SUPFAM" id="SSF117281">
    <property type="entry name" value="Kelch motif"/>
    <property type="match status" value="1"/>
</dbReference>
<evidence type="ECO:0000313" key="2">
    <source>
        <dbReference type="Proteomes" id="UP000254968"/>
    </source>
</evidence>
<protein>
    <submittedName>
        <fullName evidence="1">N-acetylneuraminic acid mutarotase</fullName>
    </submittedName>
</protein>
<dbReference type="InterPro" id="IPR015915">
    <property type="entry name" value="Kelch-typ_b-propeller"/>
</dbReference>
<accession>A0A378I002</accession>
<evidence type="ECO:0000313" key="1">
    <source>
        <dbReference type="EMBL" id="STX27975.1"/>
    </source>
</evidence>
<dbReference type="PANTHER" id="PTHR23244">
    <property type="entry name" value="KELCH REPEAT DOMAIN"/>
    <property type="match status" value="1"/>
</dbReference>
<reference evidence="1 2" key="1">
    <citation type="submission" date="2018-06" db="EMBL/GenBank/DDBJ databases">
        <authorList>
            <consortium name="Pathogen Informatics"/>
            <person name="Doyle S."/>
        </authorList>
    </citation>
    <scope>NUCLEOTIDE SEQUENCE [LARGE SCALE GENOMIC DNA]</scope>
    <source>
        <strain evidence="1 2">NCTC13315</strain>
    </source>
</reference>
<proteinExistence type="predicted"/>
<dbReference type="OrthoDB" id="6192994at2"/>
<dbReference type="PANTHER" id="PTHR23244:SF499">
    <property type="entry name" value="KELCH REPEAT-CONTAINING PROTEIN"/>
    <property type="match status" value="1"/>
</dbReference>
<dbReference type="EMBL" id="UGNV01000001">
    <property type="protein sequence ID" value="STX27975.1"/>
    <property type="molecule type" value="Genomic_DNA"/>
</dbReference>